<comment type="caution">
    <text evidence="2">The sequence shown here is derived from an EMBL/GenBank/DDBJ whole genome shotgun (WGS) entry which is preliminary data.</text>
</comment>
<gene>
    <name evidence="2" type="ORF">Dda_7119</name>
</gene>
<accession>A0AAD6IT67</accession>
<evidence type="ECO:0000256" key="1">
    <source>
        <dbReference type="SAM" id="MobiDB-lite"/>
    </source>
</evidence>
<name>A0AAD6IT67_DREDA</name>
<feature type="compositionally biased region" description="Basic and acidic residues" evidence="1">
    <location>
        <begin position="117"/>
        <end position="134"/>
    </location>
</feature>
<keyword evidence="3" id="KW-1185">Reference proteome</keyword>
<feature type="compositionally biased region" description="Polar residues" evidence="1">
    <location>
        <begin position="72"/>
        <end position="81"/>
    </location>
</feature>
<evidence type="ECO:0000313" key="2">
    <source>
        <dbReference type="EMBL" id="KAJ6258200.1"/>
    </source>
</evidence>
<proteinExistence type="predicted"/>
<dbReference type="Proteomes" id="UP001221413">
    <property type="component" value="Unassembled WGS sequence"/>
</dbReference>
<reference evidence="2" key="1">
    <citation type="submission" date="2023-01" db="EMBL/GenBank/DDBJ databases">
        <title>The chitinases involved in constricting ring structure development in the nematode-trapping fungus Drechslerella dactyloides.</title>
        <authorList>
            <person name="Wang R."/>
            <person name="Zhang L."/>
            <person name="Tang P."/>
            <person name="Li S."/>
            <person name="Liang L."/>
        </authorList>
    </citation>
    <scope>NUCLEOTIDE SEQUENCE</scope>
    <source>
        <strain evidence="2">YMF1.00031</strain>
    </source>
</reference>
<dbReference type="AlphaFoldDB" id="A0AAD6IT67"/>
<protein>
    <submittedName>
        <fullName evidence="2">Uncharacterized protein</fullName>
    </submittedName>
</protein>
<evidence type="ECO:0000313" key="3">
    <source>
        <dbReference type="Proteomes" id="UP001221413"/>
    </source>
</evidence>
<organism evidence="2 3">
    <name type="scientific">Drechslerella dactyloides</name>
    <name type="common">Nematode-trapping fungus</name>
    <name type="synonym">Arthrobotrys dactyloides</name>
    <dbReference type="NCBI Taxonomy" id="74499"/>
    <lineage>
        <taxon>Eukaryota</taxon>
        <taxon>Fungi</taxon>
        <taxon>Dikarya</taxon>
        <taxon>Ascomycota</taxon>
        <taxon>Pezizomycotina</taxon>
        <taxon>Orbiliomycetes</taxon>
        <taxon>Orbiliales</taxon>
        <taxon>Orbiliaceae</taxon>
        <taxon>Drechslerella</taxon>
    </lineage>
</organism>
<dbReference type="EMBL" id="JAQGDS010000009">
    <property type="protein sequence ID" value="KAJ6258200.1"/>
    <property type="molecule type" value="Genomic_DNA"/>
</dbReference>
<sequence>MFLLSMYEVFKILGRFPKANESRSEMLAGTRQAAGSGAHTAGPRRPKRDNWNKNRGIVGQNLDPTQERGNQESETGNQKQEIGNREEIAEIGSEKTLAIDAPLLPRWDKQLPPAAKLGRDVLETRQTGKHETGNRKYPSSTH</sequence>
<feature type="region of interest" description="Disordered" evidence="1">
    <location>
        <begin position="24"/>
        <end position="142"/>
    </location>
</feature>